<accession>A0A2A2ZB50</accession>
<dbReference type="Proteomes" id="UP000217768">
    <property type="component" value="Unassembled WGS sequence"/>
</dbReference>
<evidence type="ECO:0000313" key="1">
    <source>
        <dbReference type="EMBL" id="PBA23772.1"/>
    </source>
</evidence>
<proteinExistence type="predicted"/>
<gene>
    <name evidence="1" type="ORF">CKJ66_26270</name>
</gene>
<reference evidence="1 2" key="1">
    <citation type="submission" date="2017-08" db="EMBL/GenBank/DDBJ databases">
        <title>Phylogenetic analysis of Mycobacterium avium complex whole genomes.</title>
        <authorList>
            <person name="Caverly L.J."/>
            <person name="Spilker T."/>
            <person name="Lipuma J."/>
        </authorList>
    </citation>
    <scope>NUCLEOTIDE SEQUENCE [LARGE SCALE GENOMIC DNA]</scope>
    <source>
        <strain evidence="1 2">FLAC0165</strain>
    </source>
</reference>
<organism evidence="1 2">
    <name type="scientific">Mycobacterium avium</name>
    <dbReference type="NCBI Taxonomy" id="1764"/>
    <lineage>
        <taxon>Bacteria</taxon>
        <taxon>Bacillati</taxon>
        <taxon>Actinomycetota</taxon>
        <taxon>Actinomycetes</taxon>
        <taxon>Mycobacteriales</taxon>
        <taxon>Mycobacteriaceae</taxon>
        <taxon>Mycobacterium</taxon>
        <taxon>Mycobacterium avium complex (MAC)</taxon>
    </lineage>
</organism>
<comment type="caution">
    <text evidence="1">The sequence shown here is derived from an EMBL/GenBank/DDBJ whole genome shotgun (WGS) entry which is preliminary data.</text>
</comment>
<dbReference type="EMBL" id="NSFD01000055">
    <property type="protein sequence ID" value="PBA23772.1"/>
    <property type="molecule type" value="Genomic_DNA"/>
</dbReference>
<dbReference type="AlphaFoldDB" id="A0A2A2ZB50"/>
<name>A0A2A2ZB50_MYCAV</name>
<evidence type="ECO:0000313" key="2">
    <source>
        <dbReference type="Proteomes" id="UP000217768"/>
    </source>
</evidence>
<sequence>MKGQPTVSPSSGGGYWVVSVNRETGQASTSDLFDDADAAWQHSITIETPEIYTTVVARRVRPRKDA</sequence>
<protein>
    <submittedName>
        <fullName evidence="1">Uncharacterized protein</fullName>
    </submittedName>
</protein>